<organism evidence="6 7">
    <name type="scientific">Xanthobacter aminoxidans</name>
    <dbReference type="NCBI Taxonomy" id="186280"/>
    <lineage>
        <taxon>Bacteria</taxon>
        <taxon>Pseudomonadati</taxon>
        <taxon>Pseudomonadota</taxon>
        <taxon>Alphaproteobacteria</taxon>
        <taxon>Hyphomicrobiales</taxon>
        <taxon>Xanthobacteraceae</taxon>
        <taxon>Xanthobacter</taxon>
    </lineage>
</organism>
<evidence type="ECO:0000256" key="4">
    <source>
        <dbReference type="ARBA" id="ARBA00023163"/>
    </source>
</evidence>
<comment type="caution">
    <text evidence="6">The sequence shown here is derived from an EMBL/GenBank/DDBJ whole genome shotgun (WGS) entry which is preliminary data.</text>
</comment>
<comment type="similarity">
    <text evidence="1">Belongs to the LysR transcriptional regulatory family.</text>
</comment>
<dbReference type="EMBL" id="JBAFUR010000002">
    <property type="protein sequence ID" value="MFG1252578.1"/>
    <property type="molecule type" value="Genomic_DNA"/>
</dbReference>
<keyword evidence="7" id="KW-1185">Reference proteome</keyword>
<dbReference type="PROSITE" id="PS50931">
    <property type="entry name" value="HTH_LYSR"/>
    <property type="match status" value="1"/>
</dbReference>
<protein>
    <submittedName>
        <fullName evidence="6">LysR family transcriptional regulator</fullName>
    </submittedName>
</protein>
<dbReference type="PRINTS" id="PR00039">
    <property type="entry name" value="HTHLYSR"/>
</dbReference>
<name>A0ABW6ZFH9_9HYPH</name>
<dbReference type="InterPro" id="IPR036390">
    <property type="entry name" value="WH_DNA-bd_sf"/>
</dbReference>
<sequence length="311" mass="33451">MPLDSRLVTAFLAVAEQGSLSRAAQVLNLTQPALTRTIKRLEAQVGAPLFERQPTGMKLTAYGEVLLRRARILESETQTTLSEIRALRGIGQGSVRLGVVSSAAEVLLPPSIMRMGAAFPETVLSIVVGLEDELAVRLVHGELDLAVAFHLPEGQDIQCLVRGPSHEGCCFVSGRGHALASRANLSLEDIREANWVLPPEGTSVRSQVSEVFARNGVPAPDVRVETQSLLVMKALVERAGFLTWLPPMLFEGVASPLVALDVRQAQMQSSRSFSIYCRTNSLLTVAASRALQQLRKELGFGHQAGGARGAT</sequence>
<keyword evidence="4" id="KW-0804">Transcription</keyword>
<dbReference type="PANTHER" id="PTHR30419:SF8">
    <property type="entry name" value="NITROGEN ASSIMILATION TRANSCRIPTIONAL ACTIVATOR-RELATED"/>
    <property type="match status" value="1"/>
</dbReference>
<dbReference type="SUPFAM" id="SSF53850">
    <property type="entry name" value="Periplasmic binding protein-like II"/>
    <property type="match status" value="1"/>
</dbReference>
<dbReference type="InterPro" id="IPR000847">
    <property type="entry name" value="LysR_HTH_N"/>
</dbReference>
<evidence type="ECO:0000256" key="2">
    <source>
        <dbReference type="ARBA" id="ARBA00023015"/>
    </source>
</evidence>
<evidence type="ECO:0000256" key="1">
    <source>
        <dbReference type="ARBA" id="ARBA00009437"/>
    </source>
</evidence>
<dbReference type="Pfam" id="PF03466">
    <property type="entry name" value="LysR_substrate"/>
    <property type="match status" value="1"/>
</dbReference>
<dbReference type="PANTHER" id="PTHR30419">
    <property type="entry name" value="HTH-TYPE TRANSCRIPTIONAL REGULATOR YBHD"/>
    <property type="match status" value="1"/>
</dbReference>
<evidence type="ECO:0000256" key="3">
    <source>
        <dbReference type="ARBA" id="ARBA00023125"/>
    </source>
</evidence>
<dbReference type="Proteomes" id="UP001604043">
    <property type="component" value="Unassembled WGS sequence"/>
</dbReference>
<keyword evidence="3" id="KW-0238">DNA-binding</keyword>
<feature type="domain" description="HTH lysR-type" evidence="5">
    <location>
        <begin position="3"/>
        <end position="60"/>
    </location>
</feature>
<dbReference type="Gene3D" id="1.10.10.10">
    <property type="entry name" value="Winged helix-like DNA-binding domain superfamily/Winged helix DNA-binding domain"/>
    <property type="match status" value="1"/>
</dbReference>
<dbReference type="InterPro" id="IPR005119">
    <property type="entry name" value="LysR_subst-bd"/>
</dbReference>
<accession>A0ABW6ZFH9</accession>
<reference evidence="6 7" key="1">
    <citation type="submission" date="2024-02" db="EMBL/GenBank/DDBJ databases">
        <title>Expansion and revision of Xanthobacter and proposal of Roseixanthobacter gen. nov.</title>
        <authorList>
            <person name="Soltysiak M.P.M."/>
            <person name="Jalihal A."/>
            <person name="Ory A."/>
            <person name="Chrisophersen C."/>
            <person name="Lee A.D."/>
            <person name="Boulton J."/>
            <person name="Springer M."/>
        </authorList>
    </citation>
    <scope>NUCLEOTIDE SEQUENCE [LARGE SCALE GENOMIC DNA]</scope>
    <source>
        <strain evidence="6 7">CB5</strain>
    </source>
</reference>
<keyword evidence="2" id="KW-0805">Transcription regulation</keyword>
<evidence type="ECO:0000259" key="5">
    <source>
        <dbReference type="PROSITE" id="PS50931"/>
    </source>
</evidence>
<evidence type="ECO:0000313" key="6">
    <source>
        <dbReference type="EMBL" id="MFG1252578.1"/>
    </source>
</evidence>
<dbReference type="Pfam" id="PF00126">
    <property type="entry name" value="HTH_1"/>
    <property type="match status" value="1"/>
</dbReference>
<evidence type="ECO:0000313" key="7">
    <source>
        <dbReference type="Proteomes" id="UP001604043"/>
    </source>
</evidence>
<dbReference type="InterPro" id="IPR050950">
    <property type="entry name" value="HTH-type_LysR_regulators"/>
</dbReference>
<dbReference type="Gene3D" id="3.40.190.290">
    <property type="match status" value="1"/>
</dbReference>
<gene>
    <name evidence="6" type="ORF">V5F30_10215</name>
</gene>
<dbReference type="InterPro" id="IPR036388">
    <property type="entry name" value="WH-like_DNA-bd_sf"/>
</dbReference>
<dbReference type="SUPFAM" id="SSF46785">
    <property type="entry name" value="Winged helix' DNA-binding domain"/>
    <property type="match status" value="1"/>
</dbReference>
<dbReference type="RefSeq" id="WP_394007947.1">
    <property type="nucleotide sequence ID" value="NZ_JBAFUR010000002.1"/>
</dbReference>
<proteinExistence type="inferred from homology"/>